<evidence type="ECO:0000256" key="1">
    <source>
        <dbReference type="ARBA" id="ARBA00004571"/>
    </source>
</evidence>
<organism evidence="8 9">
    <name type="scientific">Pollutimonas thiosulfatoxidans</name>
    <dbReference type="NCBI Taxonomy" id="2028345"/>
    <lineage>
        <taxon>Bacteria</taxon>
        <taxon>Pseudomonadati</taxon>
        <taxon>Pseudomonadota</taxon>
        <taxon>Betaproteobacteria</taxon>
        <taxon>Burkholderiales</taxon>
        <taxon>Alcaligenaceae</taxon>
        <taxon>Pollutimonas</taxon>
    </lineage>
</organism>
<keyword evidence="4" id="KW-0812">Transmembrane</keyword>
<accession>A0A410GF79</accession>
<comment type="subcellular location">
    <subcellularLocation>
        <location evidence="1">Cell outer membrane</location>
        <topology evidence="1">Multi-pass membrane protein</topology>
    </subcellularLocation>
</comment>
<gene>
    <name evidence="8" type="ORF">CKA81_14625</name>
</gene>
<dbReference type="PANTHER" id="PTHR35093">
    <property type="entry name" value="OUTER MEMBRANE PROTEIN NMB0088-RELATED"/>
    <property type="match status" value="1"/>
</dbReference>
<dbReference type="RefSeq" id="WP_128355944.1">
    <property type="nucleotide sequence ID" value="NZ_CP022987.1"/>
</dbReference>
<evidence type="ECO:0000313" key="9">
    <source>
        <dbReference type="Proteomes" id="UP000283474"/>
    </source>
</evidence>
<evidence type="ECO:0000256" key="4">
    <source>
        <dbReference type="ARBA" id="ARBA00022692"/>
    </source>
</evidence>
<sequence length="438" mass="46863">MKSASSLRIISVLVLGLGAGGAYGAGFQLLEQNASGIGNAYAGSAAIAENASTIFFNPAGMTRLPGVNVSAGATAVRPSFKFSNTGSTGPGGLPLGSNNGGDAGSWGLVPNAYLSWQLSPDWYAGVGIGAPFGLMTEYDGDWIGRYHSKKFSIESININPSLAYKVNERLSVGAGLNWMRLDADYRRNSPAAGLITFLPGGIANPAAPIVAGSPDLEAKVKMDGDAWGWNLGVLFEATPSTRIGFSYRSKMKINASGHTTIRNASPVPIPTRFNASTSVELPDTAVLSVAHDLNSRWQILADVSWTGWSSIKSLEIDNGDPRFSDDLDLRFRDTWRLALGANYKATPRWTLKGGLAWDQSPVDSARYRPTSLPDSNRYWVSVGAQYNINERTTLDVGYAHLFVKSTSIDNDTDPSKGVVRGDYKSNANLIGVQVSHRF</sequence>
<comment type="similarity">
    <text evidence="2">Belongs to the OmpP1/FadL family.</text>
</comment>
<dbReference type="EMBL" id="CP022987">
    <property type="protein sequence ID" value="QAA94950.1"/>
    <property type="molecule type" value="Genomic_DNA"/>
</dbReference>
<evidence type="ECO:0000256" key="2">
    <source>
        <dbReference type="ARBA" id="ARBA00008163"/>
    </source>
</evidence>
<dbReference type="GO" id="GO:0015483">
    <property type="term" value="F:long-chain fatty acid transporting porin activity"/>
    <property type="evidence" value="ECO:0007669"/>
    <property type="project" value="TreeGrafter"/>
</dbReference>
<dbReference type="Proteomes" id="UP000283474">
    <property type="component" value="Chromosome"/>
</dbReference>
<protein>
    <submittedName>
        <fullName evidence="8">Fatty acid transporter</fullName>
    </submittedName>
</protein>
<proteinExistence type="inferred from homology"/>
<dbReference type="GO" id="GO:0009279">
    <property type="term" value="C:cell outer membrane"/>
    <property type="evidence" value="ECO:0007669"/>
    <property type="project" value="UniProtKB-SubCell"/>
</dbReference>
<keyword evidence="5" id="KW-0732">Signal</keyword>
<evidence type="ECO:0000256" key="5">
    <source>
        <dbReference type="ARBA" id="ARBA00022729"/>
    </source>
</evidence>
<keyword evidence="6" id="KW-0472">Membrane</keyword>
<dbReference type="InterPro" id="IPR005017">
    <property type="entry name" value="OMPP1/FadL/TodX"/>
</dbReference>
<evidence type="ECO:0000313" key="8">
    <source>
        <dbReference type="EMBL" id="QAA94950.1"/>
    </source>
</evidence>
<dbReference type="AlphaFoldDB" id="A0A410GF79"/>
<keyword evidence="7" id="KW-0998">Cell outer membrane</keyword>
<keyword evidence="3" id="KW-1134">Transmembrane beta strand</keyword>
<dbReference type="SUPFAM" id="SSF56935">
    <property type="entry name" value="Porins"/>
    <property type="match status" value="1"/>
</dbReference>
<dbReference type="PANTHER" id="PTHR35093:SF3">
    <property type="entry name" value="LONG-CHAIN FATTY ACID TRANSPORT PROTEIN"/>
    <property type="match status" value="1"/>
</dbReference>
<evidence type="ECO:0000256" key="7">
    <source>
        <dbReference type="ARBA" id="ARBA00023237"/>
    </source>
</evidence>
<dbReference type="Gene3D" id="2.40.160.60">
    <property type="entry name" value="Outer membrane protein transport protein (OMPP1/FadL/TodX)"/>
    <property type="match status" value="1"/>
</dbReference>
<reference evidence="8 9" key="1">
    <citation type="submission" date="2017-08" db="EMBL/GenBank/DDBJ databases">
        <authorList>
            <person name="Park S.-J."/>
            <person name="Kim H."/>
        </authorList>
    </citation>
    <scope>NUCLEOTIDE SEQUENCE [LARGE SCALE GENOMIC DNA]</scope>
    <source>
        <strain evidence="9">ye3</strain>
    </source>
</reference>
<name>A0A410GF79_9BURK</name>
<evidence type="ECO:0000256" key="6">
    <source>
        <dbReference type="ARBA" id="ARBA00023136"/>
    </source>
</evidence>
<keyword evidence="9" id="KW-1185">Reference proteome</keyword>
<dbReference type="KEGG" id="pus:CKA81_14625"/>
<dbReference type="Pfam" id="PF03349">
    <property type="entry name" value="Toluene_X"/>
    <property type="match status" value="1"/>
</dbReference>
<evidence type="ECO:0000256" key="3">
    <source>
        <dbReference type="ARBA" id="ARBA00022452"/>
    </source>
</evidence>
<dbReference type="OrthoDB" id="19849at2"/>